<keyword evidence="2" id="KW-1185">Reference proteome</keyword>
<proteinExistence type="predicted"/>
<evidence type="ECO:0000313" key="1">
    <source>
        <dbReference type="EMBL" id="KAG7159439.1"/>
    </source>
</evidence>
<dbReference type="EMBL" id="JAHLQT010033114">
    <property type="protein sequence ID" value="KAG7159439.1"/>
    <property type="molecule type" value="Genomic_DNA"/>
</dbReference>
<name>A0A8J5MQ04_HOMAM</name>
<dbReference type="SUPFAM" id="SSF49785">
    <property type="entry name" value="Galactose-binding domain-like"/>
    <property type="match status" value="1"/>
</dbReference>
<dbReference type="AlphaFoldDB" id="A0A8J5MQ04"/>
<dbReference type="Proteomes" id="UP000747542">
    <property type="component" value="Unassembled WGS sequence"/>
</dbReference>
<reference evidence="1" key="1">
    <citation type="journal article" date="2021" name="Sci. Adv.">
        <title>The American lobster genome reveals insights on longevity, neural, and immune adaptations.</title>
        <authorList>
            <person name="Polinski J.M."/>
            <person name="Zimin A.V."/>
            <person name="Clark K.F."/>
            <person name="Kohn A.B."/>
            <person name="Sadowski N."/>
            <person name="Timp W."/>
            <person name="Ptitsyn A."/>
            <person name="Khanna P."/>
            <person name="Romanova D.Y."/>
            <person name="Williams P."/>
            <person name="Greenwood S.J."/>
            <person name="Moroz L.L."/>
            <person name="Walt D.R."/>
            <person name="Bodnar A.G."/>
        </authorList>
    </citation>
    <scope>NUCLEOTIDE SEQUENCE</scope>
    <source>
        <strain evidence="1">GMGI-L3</strain>
    </source>
</reference>
<dbReference type="InterPro" id="IPR008979">
    <property type="entry name" value="Galactose-bd-like_sf"/>
</dbReference>
<gene>
    <name evidence="1" type="primary">nr2c2ap-L</name>
    <name evidence="1" type="ORF">Hamer_G004066</name>
</gene>
<comment type="caution">
    <text evidence="1">The sequence shown here is derived from an EMBL/GenBank/DDBJ whole genome shotgun (WGS) entry which is preliminary data.</text>
</comment>
<sequence length="184" mass="20720">MMAEVSLVTNCDCRVSSVLGKNTRELGKQYLFDGSPETCWNSDQGTPQWVALRWKEPVIVTSIIAQFQGGFCGSPDTVVEVGQEGSNCWEEVAPWHLEDVGTEQIIRLQQPRALSSLRLTFKSSTDFHGRIIMYKLDVLGKICKLPNQPLMIRVFSSSLDEERRDGNKCHISLRSEKDNWAGNV</sequence>
<evidence type="ECO:0000313" key="2">
    <source>
        <dbReference type="Proteomes" id="UP000747542"/>
    </source>
</evidence>
<accession>A0A8J5MQ04</accession>
<protein>
    <submittedName>
        <fullName evidence="1">Nuclear receptor 2C2-associated protein-like</fullName>
    </submittedName>
</protein>
<dbReference type="Gene3D" id="2.60.120.260">
    <property type="entry name" value="Galactose-binding domain-like"/>
    <property type="match status" value="1"/>
</dbReference>
<keyword evidence="1" id="KW-0675">Receptor</keyword>
<dbReference type="Pfam" id="PF22633">
    <property type="entry name" value="F5_F8_type_C_2"/>
    <property type="match status" value="1"/>
</dbReference>
<organism evidence="1 2">
    <name type="scientific">Homarus americanus</name>
    <name type="common">American lobster</name>
    <dbReference type="NCBI Taxonomy" id="6706"/>
    <lineage>
        <taxon>Eukaryota</taxon>
        <taxon>Metazoa</taxon>
        <taxon>Ecdysozoa</taxon>
        <taxon>Arthropoda</taxon>
        <taxon>Crustacea</taxon>
        <taxon>Multicrustacea</taxon>
        <taxon>Malacostraca</taxon>
        <taxon>Eumalacostraca</taxon>
        <taxon>Eucarida</taxon>
        <taxon>Decapoda</taxon>
        <taxon>Pleocyemata</taxon>
        <taxon>Astacidea</taxon>
        <taxon>Nephropoidea</taxon>
        <taxon>Nephropidae</taxon>
        <taxon>Homarus</taxon>
    </lineage>
</organism>